<evidence type="ECO:0000313" key="1">
    <source>
        <dbReference type="EMBL" id="QJA99569.1"/>
    </source>
</evidence>
<proteinExistence type="predicted"/>
<reference evidence="1" key="1">
    <citation type="submission" date="2020-03" db="EMBL/GenBank/DDBJ databases">
        <title>The deep terrestrial virosphere.</title>
        <authorList>
            <person name="Holmfeldt K."/>
            <person name="Nilsson E."/>
            <person name="Simone D."/>
            <person name="Lopez-Fernandez M."/>
            <person name="Wu X."/>
            <person name="de Brujin I."/>
            <person name="Lundin D."/>
            <person name="Andersson A."/>
            <person name="Bertilsson S."/>
            <person name="Dopson M."/>
        </authorList>
    </citation>
    <scope>NUCLEOTIDE SEQUENCE</scope>
    <source>
        <strain evidence="1">MM171A00966</strain>
    </source>
</reference>
<sequence length="74" mass="8787">MKKLNKRQRTRVRRVLNNFAGPLSHMSRDGLPDIFDAEFLKMKRLRKMIRDKAIGLGYDPEEELTDVAKESYYE</sequence>
<protein>
    <submittedName>
        <fullName evidence="1">Uncharacterized protein</fullName>
    </submittedName>
</protein>
<organism evidence="1">
    <name type="scientific">viral metagenome</name>
    <dbReference type="NCBI Taxonomy" id="1070528"/>
    <lineage>
        <taxon>unclassified sequences</taxon>
        <taxon>metagenomes</taxon>
        <taxon>organismal metagenomes</taxon>
    </lineage>
</organism>
<dbReference type="EMBL" id="MT143657">
    <property type="protein sequence ID" value="QJA99569.1"/>
    <property type="molecule type" value="Genomic_DNA"/>
</dbReference>
<name>A0A6M3M064_9ZZZZ</name>
<gene>
    <name evidence="1" type="ORF">MM171A00966_0006</name>
</gene>
<dbReference type="AlphaFoldDB" id="A0A6M3M064"/>
<accession>A0A6M3M064</accession>